<dbReference type="Gene3D" id="2.30.140.10">
    <property type="entry name" value="Spermidine synthase, tetramerisation domain"/>
    <property type="match status" value="1"/>
</dbReference>
<dbReference type="Pfam" id="PF17284">
    <property type="entry name" value="Spermine_synt_N"/>
    <property type="match status" value="1"/>
</dbReference>
<dbReference type="InterPro" id="IPR001045">
    <property type="entry name" value="Spermi_synthase"/>
</dbReference>
<dbReference type="PROSITE" id="PS51006">
    <property type="entry name" value="PABS_2"/>
    <property type="match status" value="1"/>
</dbReference>
<accession>A0A0F9PFQ9</accession>
<dbReference type="HAMAP" id="MF_00198">
    <property type="entry name" value="Spermidine_synth"/>
    <property type="match status" value="1"/>
</dbReference>
<comment type="caution">
    <text evidence="4">The sequence shown here is derived from an EMBL/GenBank/DDBJ whole genome shotgun (WGS) entry which is preliminary data.</text>
</comment>
<dbReference type="InterPro" id="IPR035246">
    <property type="entry name" value="Spermidine_synt_N"/>
</dbReference>
<feature type="domain" description="PABS" evidence="3">
    <location>
        <begin position="1"/>
        <end position="251"/>
    </location>
</feature>
<organism evidence="4">
    <name type="scientific">marine sediment metagenome</name>
    <dbReference type="NCBI Taxonomy" id="412755"/>
    <lineage>
        <taxon>unclassified sequences</taxon>
        <taxon>metagenomes</taxon>
        <taxon>ecological metagenomes</taxon>
    </lineage>
</organism>
<protein>
    <recommendedName>
        <fullName evidence="3">PABS domain-containing protein</fullName>
    </recommendedName>
</protein>
<comment type="similarity">
    <text evidence="1">Belongs to the spermidine/spermine synthase family.</text>
</comment>
<dbReference type="PANTHER" id="PTHR11558">
    <property type="entry name" value="SPERMIDINE/SPERMINE SYNTHASE"/>
    <property type="match status" value="1"/>
</dbReference>
<dbReference type="PANTHER" id="PTHR11558:SF11">
    <property type="entry name" value="SPERMIDINE SYNTHASE"/>
    <property type="match status" value="1"/>
</dbReference>
<dbReference type="InterPro" id="IPR029063">
    <property type="entry name" value="SAM-dependent_MTases_sf"/>
</dbReference>
<dbReference type="InterPro" id="IPR037163">
    <property type="entry name" value="Spermidine_synt_N_sf"/>
</dbReference>
<evidence type="ECO:0000256" key="1">
    <source>
        <dbReference type="ARBA" id="ARBA00007867"/>
    </source>
</evidence>
<dbReference type="Pfam" id="PF01564">
    <property type="entry name" value="Spermine_synth"/>
    <property type="match status" value="1"/>
</dbReference>
<dbReference type="EMBL" id="LAZR01002986">
    <property type="protein sequence ID" value="KKN23297.1"/>
    <property type="molecule type" value="Genomic_DNA"/>
</dbReference>
<reference evidence="4" key="1">
    <citation type="journal article" date="2015" name="Nature">
        <title>Complex archaea that bridge the gap between prokaryotes and eukaryotes.</title>
        <authorList>
            <person name="Spang A."/>
            <person name="Saw J.H."/>
            <person name="Jorgensen S.L."/>
            <person name="Zaremba-Niedzwiedzka K."/>
            <person name="Martijn J."/>
            <person name="Lind A.E."/>
            <person name="van Eijk R."/>
            <person name="Schleper C."/>
            <person name="Guy L."/>
            <person name="Ettema T.J."/>
        </authorList>
    </citation>
    <scope>NUCLEOTIDE SEQUENCE</scope>
</reference>
<sequence>MNYTTKTILHSVKVKIESEKVLENFYTEFNHIEIITTRSFGKILILDNEIQFAELDEFIYHEMFCFPPLFSHPAPKSILIIGGGDLLLAKQILKYPVIKNIDLIELDSYVIKFCNKHFKQLVGDTSKNPKLHIKILDGYQFIKETSKLYDIIYIDLPDKKKNCEFAFEDKFYEDIKRVLNSNGILSAQTGNGSCFYYSKRTKKIRKNLSIENPKSCIEYFKIFTHHFRKSIQYRQYIPSFFGSWSFTLGSDNIDFKRVNFEEVWNRYYKIKDNSLYYSPEYHKGIVYQPKIIENLITRAKKKMAFTPF</sequence>
<dbReference type="SUPFAM" id="SSF53335">
    <property type="entry name" value="S-adenosyl-L-methionine-dependent methyltransferases"/>
    <property type="match status" value="1"/>
</dbReference>
<keyword evidence="2" id="KW-0808">Transferase</keyword>
<dbReference type="Gene3D" id="3.40.50.150">
    <property type="entry name" value="Vaccinia Virus protein VP39"/>
    <property type="match status" value="1"/>
</dbReference>
<dbReference type="GO" id="GO:0016740">
    <property type="term" value="F:transferase activity"/>
    <property type="evidence" value="ECO:0007669"/>
    <property type="project" value="UniProtKB-KW"/>
</dbReference>
<evidence type="ECO:0000259" key="3">
    <source>
        <dbReference type="PROSITE" id="PS51006"/>
    </source>
</evidence>
<proteinExistence type="inferred from homology"/>
<dbReference type="InterPro" id="IPR030374">
    <property type="entry name" value="PABS"/>
</dbReference>
<evidence type="ECO:0000256" key="2">
    <source>
        <dbReference type="ARBA" id="ARBA00022679"/>
    </source>
</evidence>
<evidence type="ECO:0000313" key="4">
    <source>
        <dbReference type="EMBL" id="KKN23297.1"/>
    </source>
</evidence>
<dbReference type="AlphaFoldDB" id="A0A0F9PFQ9"/>
<name>A0A0F9PFQ9_9ZZZZ</name>
<gene>
    <name evidence="4" type="ORF">LCGC14_0906330</name>
</gene>